<dbReference type="InterPro" id="IPR005467">
    <property type="entry name" value="His_kinase_dom"/>
</dbReference>
<comment type="caution">
    <text evidence="11">The sequence shown here is derived from an EMBL/GenBank/DDBJ whole genome shotgun (WGS) entry which is preliminary data.</text>
</comment>
<evidence type="ECO:0000256" key="1">
    <source>
        <dbReference type="ARBA" id="ARBA00000085"/>
    </source>
</evidence>
<dbReference type="PROSITE" id="PS50109">
    <property type="entry name" value="HIS_KIN"/>
    <property type="match status" value="1"/>
</dbReference>
<feature type="transmembrane region" description="Helical" evidence="8">
    <location>
        <begin position="324"/>
        <end position="349"/>
    </location>
</feature>
<evidence type="ECO:0000313" key="12">
    <source>
        <dbReference type="Proteomes" id="UP000177583"/>
    </source>
</evidence>
<evidence type="ECO:0000256" key="6">
    <source>
        <dbReference type="PROSITE-ProRule" id="PRU00169"/>
    </source>
</evidence>
<keyword evidence="8" id="KW-1133">Transmembrane helix</keyword>
<evidence type="ECO:0000256" key="8">
    <source>
        <dbReference type="SAM" id="Phobius"/>
    </source>
</evidence>
<feature type="transmembrane region" description="Helical" evidence="8">
    <location>
        <begin position="295"/>
        <end position="317"/>
    </location>
</feature>
<dbReference type="GO" id="GO:0000155">
    <property type="term" value="F:phosphorelay sensor kinase activity"/>
    <property type="evidence" value="ECO:0007669"/>
    <property type="project" value="InterPro"/>
</dbReference>
<feature type="transmembrane region" description="Helical" evidence="8">
    <location>
        <begin position="203"/>
        <end position="227"/>
    </location>
</feature>
<dbReference type="InterPro" id="IPR004358">
    <property type="entry name" value="Sig_transdc_His_kin-like_C"/>
</dbReference>
<dbReference type="SMART" id="SM00387">
    <property type="entry name" value="HATPase_c"/>
    <property type="match status" value="1"/>
</dbReference>
<feature type="transmembrane region" description="Helical" evidence="8">
    <location>
        <begin position="239"/>
        <end position="259"/>
    </location>
</feature>
<proteinExistence type="predicted"/>
<dbReference type="InterPro" id="IPR036890">
    <property type="entry name" value="HATPase_C_sf"/>
</dbReference>
<dbReference type="Gene3D" id="1.10.287.130">
    <property type="match status" value="1"/>
</dbReference>
<keyword evidence="7" id="KW-0175">Coiled coil</keyword>
<dbReference type="CDD" id="cd00082">
    <property type="entry name" value="HisKA"/>
    <property type="match status" value="1"/>
</dbReference>
<dbReference type="InterPro" id="IPR011006">
    <property type="entry name" value="CheY-like_superfamily"/>
</dbReference>
<keyword evidence="8" id="KW-0812">Transmembrane</keyword>
<dbReference type="Gene3D" id="2.60.40.2380">
    <property type="match status" value="1"/>
</dbReference>
<dbReference type="CDD" id="cd22890">
    <property type="entry name" value="ChiS-DBD"/>
    <property type="match status" value="1"/>
</dbReference>
<dbReference type="GO" id="GO:0005886">
    <property type="term" value="C:plasma membrane"/>
    <property type="evidence" value="ECO:0007669"/>
    <property type="project" value="TreeGrafter"/>
</dbReference>
<protein>
    <recommendedName>
        <fullName evidence="2">histidine kinase</fullName>
        <ecNumber evidence="2">2.7.13.3</ecNumber>
    </recommendedName>
</protein>
<reference evidence="11 12" key="1">
    <citation type="journal article" date="2016" name="Nat. Commun.">
        <title>Thousands of microbial genomes shed light on interconnected biogeochemical processes in an aquifer system.</title>
        <authorList>
            <person name="Anantharaman K."/>
            <person name="Brown C.T."/>
            <person name="Hug L.A."/>
            <person name="Sharon I."/>
            <person name="Castelle C.J."/>
            <person name="Probst A.J."/>
            <person name="Thomas B.C."/>
            <person name="Singh A."/>
            <person name="Wilkins M.J."/>
            <person name="Karaoz U."/>
            <person name="Brodie E.L."/>
            <person name="Williams K.H."/>
            <person name="Hubbard S.S."/>
            <person name="Banfield J.F."/>
        </authorList>
    </citation>
    <scope>NUCLEOTIDE SEQUENCE [LARGE SCALE GENOMIC DNA]</scope>
</reference>
<feature type="domain" description="Histidine kinase" evidence="9">
    <location>
        <begin position="416"/>
        <end position="634"/>
    </location>
</feature>
<evidence type="ECO:0000256" key="2">
    <source>
        <dbReference type="ARBA" id="ARBA00012438"/>
    </source>
</evidence>
<dbReference type="EC" id="2.7.13.3" evidence="2"/>
<dbReference type="InterPro" id="IPR011622">
    <property type="entry name" value="7TMR_DISM_rcpt_extracell_dom2"/>
</dbReference>
<dbReference type="Gene3D" id="3.30.565.10">
    <property type="entry name" value="Histidine kinase-like ATPase, C-terminal domain"/>
    <property type="match status" value="1"/>
</dbReference>
<dbReference type="InterPro" id="IPR003594">
    <property type="entry name" value="HATPase_dom"/>
</dbReference>
<dbReference type="Pfam" id="PF00072">
    <property type="entry name" value="Response_reg"/>
    <property type="match status" value="1"/>
</dbReference>
<evidence type="ECO:0000256" key="5">
    <source>
        <dbReference type="ARBA" id="ARBA00022777"/>
    </source>
</evidence>
<evidence type="ECO:0000313" key="11">
    <source>
        <dbReference type="EMBL" id="OGH01898.1"/>
    </source>
</evidence>
<feature type="domain" description="Response regulatory" evidence="10">
    <location>
        <begin position="669"/>
        <end position="786"/>
    </location>
</feature>
<dbReference type="Proteomes" id="UP000177583">
    <property type="component" value="Unassembled WGS sequence"/>
</dbReference>
<dbReference type="GO" id="GO:0009927">
    <property type="term" value="F:histidine phosphotransfer kinase activity"/>
    <property type="evidence" value="ECO:0007669"/>
    <property type="project" value="TreeGrafter"/>
</dbReference>
<sequence length="1075" mass="119226">MGFGLWLGAFVGPSLTQAIELKTDFKTLQEEVSYLRDPSGLLTLSEVTQRTDFRPLESGGQDFGFDLATFWVRFPLANLETNPRMLYLGLNHPSLDFVDLYLLGPAGEISHFAQGDHVAHRLWSTSARVPTFTLDLPGASQNWVYLKVASQAAVQLPLTLRTAPNFTQAVQTQTLWYGLFFGVLVVMGLFNLALWLPIREKAYPYYVVTLSGFALATLSYSGVGYQYLWGDSVYWADRATPLGILLAHCGGFLFAHEFMGLSRIAPRTAKLVLSLSGVAGLLVVLGLFAPARPLLLGVLVATVPAVGVIFWTGVLACRSGLRSAWFYMASWALAGGGVVVLILKTFLVIPEHPLFQGSLYSGILANLFLLSLGLLDRVRQLRTEKNQAQKEVWEAEALALEHLKASDQLKTEFLANTSEELLHPLDLIISHCELLLQDEQEPKSAQLNQGLSLVYTQANRLFHLVANILDFVQLKQHHLKLNLQPVYLHKAVDFVFLLHKPLLLNRELRLVNQVSPELRPVLADAQRLHQMLFNLIENAVSYTQKGSVTVKGTESGTRIRIEVQDTGPGMTLEELARLKEPLERGQTGQKSGKPGVGLGLALVERLAALHEGSFGVTSSRGEGTCAYLELPVAPPGQWPLEAAVPAFPQTALGHPVQPGESELGLEVGTVLLVEDEPLVGELLVRILKGNGYLVHWVTRGQEALERLKEEPGIDLVLLDVMLPGLDGFELCRLIRKEKSALSLPVLFLTARVQSEDLVQGFNIGANDYIYKPVRKAELLARVESQVQAKRAVEALRQNRLLQREIERRIRMEDLLRSLRTRLVRILDGLPLPFLVFNAQGQVTFVNKQAESVCSVSLETTKDLRFEDLVVSVGWAEFSQDPGRTLWVHTRTEEAISGHGVKIPAADESEVLLILMLQGQDLEFGLRQKTLEATIRNTTQLLSAEDLVRVNETRILPERLDHLQDGVNPPDRGDLNQLAAEVMNLCIGAWAGATGKDKLALAEESGIWTVTAETTGTYRTRTLDRYLKVNSLPKNPRWRNVLQTGYFVRQFLAPDSPHGQQLEGLLVRLEGLLIHL</sequence>
<keyword evidence="8" id="KW-0472">Membrane</keyword>
<evidence type="ECO:0000256" key="3">
    <source>
        <dbReference type="ARBA" id="ARBA00022553"/>
    </source>
</evidence>
<dbReference type="SUPFAM" id="SSF52172">
    <property type="entry name" value="CheY-like"/>
    <property type="match status" value="1"/>
</dbReference>
<organism evidence="11 12">
    <name type="scientific">Candidatus Lambdaproteobacteria bacterium RIFOXYD2_FULL_56_26</name>
    <dbReference type="NCBI Taxonomy" id="1817773"/>
    <lineage>
        <taxon>Bacteria</taxon>
        <taxon>Pseudomonadati</taxon>
        <taxon>Pseudomonadota</taxon>
        <taxon>Candidatus Lambdaproteobacteria</taxon>
    </lineage>
</organism>
<evidence type="ECO:0000256" key="4">
    <source>
        <dbReference type="ARBA" id="ARBA00022679"/>
    </source>
</evidence>
<dbReference type="SMART" id="SM00448">
    <property type="entry name" value="REC"/>
    <property type="match status" value="1"/>
</dbReference>
<feature type="coiled-coil region" evidence="7">
    <location>
        <begin position="371"/>
        <end position="398"/>
    </location>
</feature>
<dbReference type="PRINTS" id="PR00344">
    <property type="entry name" value="BCTRLSENSOR"/>
</dbReference>
<keyword evidence="5" id="KW-0418">Kinase</keyword>
<dbReference type="AlphaFoldDB" id="A0A1F6GUX0"/>
<dbReference type="SUPFAM" id="SSF47384">
    <property type="entry name" value="Homodimeric domain of signal transducing histidine kinase"/>
    <property type="match status" value="1"/>
</dbReference>
<dbReference type="PANTHER" id="PTHR43047">
    <property type="entry name" value="TWO-COMPONENT HISTIDINE PROTEIN KINASE"/>
    <property type="match status" value="1"/>
</dbReference>
<feature type="transmembrane region" description="Helical" evidence="8">
    <location>
        <begin position="271"/>
        <end position="289"/>
    </location>
</feature>
<evidence type="ECO:0000259" key="10">
    <source>
        <dbReference type="PROSITE" id="PS50110"/>
    </source>
</evidence>
<dbReference type="InterPro" id="IPR036097">
    <property type="entry name" value="HisK_dim/P_sf"/>
</dbReference>
<gene>
    <name evidence="11" type="ORF">A2557_04790</name>
</gene>
<dbReference type="PANTHER" id="PTHR43047:SF72">
    <property type="entry name" value="OSMOSENSING HISTIDINE PROTEIN KINASE SLN1"/>
    <property type="match status" value="1"/>
</dbReference>
<feature type="transmembrane region" description="Helical" evidence="8">
    <location>
        <begin position="175"/>
        <end position="196"/>
    </location>
</feature>
<keyword evidence="3 6" id="KW-0597">Phosphoprotein</keyword>
<dbReference type="Pfam" id="PF07695">
    <property type="entry name" value="7TMR-DISM_7TM"/>
    <property type="match status" value="1"/>
</dbReference>
<dbReference type="Pfam" id="PF07696">
    <property type="entry name" value="7TMR-DISMED2"/>
    <property type="match status" value="1"/>
</dbReference>
<dbReference type="SUPFAM" id="SSF55785">
    <property type="entry name" value="PYP-like sensor domain (PAS domain)"/>
    <property type="match status" value="1"/>
</dbReference>
<dbReference type="InterPro" id="IPR003661">
    <property type="entry name" value="HisK_dim/P_dom"/>
</dbReference>
<dbReference type="CDD" id="cd17574">
    <property type="entry name" value="REC_OmpR"/>
    <property type="match status" value="1"/>
</dbReference>
<dbReference type="InterPro" id="IPR001789">
    <property type="entry name" value="Sig_transdc_resp-reg_receiver"/>
</dbReference>
<dbReference type="Pfam" id="PF00512">
    <property type="entry name" value="HisKA"/>
    <property type="match status" value="1"/>
</dbReference>
<dbReference type="Gene3D" id="3.40.50.2300">
    <property type="match status" value="1"/>
</dbReference>
<accession>A0A1F6GUX0</accession>
<name>A0A1F6GUX0_9PROT</name>
<dbReference type="SMART" id="SM00388">
    <property type="entry name" value="HisKA"/>
    <property type="match status" value="1"/>
</dbReference>
<dbReference type="EMBL" id="MFNF01000027">
    <property type="protein sequence ID" value="OGH01898.1"/>
    <property type="molecule type" value="Genomic_DNA"/>
</dbReference>
<dbReference type="SUPFAM" id="SSF55874">
    <property type="entry name" value="ATPase domain of HSP90 chaperone/DNA topoisomerase II/histidine kinase"/>
    <property type="match status" value="1"/>
</dbReference>
<dbReference type="Pfam" id="PF02518">
    <property type="entry name" value="HATPase_c"/>
    <property type="match status" value="1"/>
</dbReference>
<dbReference type="PROSITE" id="PS50110">
    <property type="entry name" value="RESPONSE_REGULATORY"/>
    <property type="match status" value="1"/>
</dbReference>
<dbReference type="InterPro" id="IPR011623">
    <property type="entry name" value="7TMR_DISM_rcpt_extracell_dom1"/>
</dbReference>
<comment type="catalytic activity">
    <reaction evidence="1">
        <text>ATP + protein L-histidine = ADP + protein N-phospho-L-histidine.</text>
        <dbReference type="EC" id="2.7.13.3"/>
    </reaction>
</comment>
<evidence type="ECO:0000256" key="7">
    <source>
        <dbReference type="SAM" id="Coils"/>
    </source>
</evidence>
<feature type="modified residue" description="4-aspartylphosphate" evidence="6">
    <location>
        <position position="719"/>
    </location>
</feature>
<keyword evidence="4" id="KW-0808">Transferase</keyword>
<evidence type="ECO:0000259" key="9">
    <source>
        <dbReference type="PROSITE" id="PS50109"/>
    </source>
</evidence>
<dbReference type="InterPro" id="IPR035965">
    <property type="entry name" value="PAS-like_dom_sf"/>
</dbReference>